<dbReference type="InterPro" id="IPR050587">
    <property type="entry name" value="GNT1/Glycosyltrans_8"/>
</dbReference>
<dbReference type="OMA" id="MVHFIGP"/>
<dbReference type="GO" id="GO:0005978">
    <property type="term" value="P:glycogen biosynthetic process"/>
    <property type="evidence" value="ECO:0007669"/>
    <property type="project" value="UniProtKB-KW"/>
</dbReference>
<feature type="compositionally biased region" description="Basic and acidic residues" evidence="14">
    <location>
        <begin position="430"/>
        <end position="440"/>
    </location>
</feature>
<feature type="region of interest" description="Disordered" evidence="14">
    <location>
        <begin position="425"/>
        <end position="553"/>
    </location>
</feature>
<feature type="compositionally biased region" description="Basic and acidic residues" evidence="14">
    <location>
        <begin position="525"/>
        <end position="550"/>
    </location>
</feature>
<comment type="cofactor">
    <cofactor evidence="1">
        <name>Mn(2+)</name>
        <dbReference type="ChEBI" id="CHEBI:29035"/>
    </cofactor>
</comment>
<dbReference type="GO" id="GO:0046872">
    <property type="term" value="F:metal ion binding"/>
    <property type="evidence" value="ECO:0007669"/>
    <property type="project" value="UniProtKB-KW"/>
</dbReference>
<evidence type="ECO:0000256" key="1">
    <source>
        <dbReference type="ARBA" id="ARBA00001936"/>
    </source>
</evidence>
<proteinExistence type="inferred from homology"/>
<evidence type="ECO:0000256" key="7">
    <source>
        <dbReference type="ARBA" id="ARBA00023180"/>
    </source>
</evidence>
<keyword evidence="7" id="KW-0325">Glycoprotein</keyword>
<dbReference type="EMBL" id="JNVN01002620">
    <property type="protein sequence ID" value="KHJ31741.1"/>
    <property type="molecule type" value="Genomic_DNA"/>
</dbReference>
<dbReference type="EC" id="2.4.1.186" evidence="10"/>
<evidence type="ECO:0000313" key="16">
    <source>
        <dbReference type="Proteomes" id="UP000030854"/>
    </source>
</evidence>
<evidence type="ECO:0000256" key="10">
    <source>
        <dbReference type="ARBA" id="ARBA00038934"/>
    </source>
</evidence>
<keyword evidence="5" id="KW-0479">Metal-binding</keyword>
<dbReference type="HOGENOM" id="CLU_017171_2_0_1"/>
<evidence type="ECO:0000313" key="15">
    <source>
        <dbReference type="EMBL" id="KHJ31741.1"/>
    </source>
</evidence>
<reference evidence="15 16" key="1">
    <citation type="journal article" date="2014" name="BMC Genomics">
        <title>Adaptive genomic structural variation in the grape powdery mildew pathogen, Erysiphe necator.</title>
        <authorList>
            <person name="Jones L."/>
            <person name="Riaz S."/>
            <person name="Morales-Cruz A."/>
            <person name="Amrine K.C."/>
            <person name="McGuire B."/>
            <person name="Gubler W.D."/>
            <person name="Walker M.A."/>
            <person name="Cantu D."/>
        </authorList>
    </citation>
    <scope>NUCLEOTIDE SEQUENCE [LARGE SCALE GENOMIC DNA]</scope>
    <source>
        <strain evidence="16">c</strain>
    </source>
</reference>
<evidence type="ECO:0000256" key="6">
    <source>
        <dbReference type="ARBA" id="ARBA00023056"/>
    </source>
</evidence>
<comment type="catalytic activity">
    <reaction evidence="12">
        <text>L-tyrosyl-[glycogenin] + UDP-alpha-D-glucose = alpha-D-glucosyl-L-tyrosyl-[glycogenin] + UDP + H(+)</text>
        <dbReference type="Rhea" id="RHEA:23360"/>
        <dbReference type="Rhea" id="RHEA-COMP:14604"/>
        <dbReference type="Rhea" id="RHEA-COMP:14605"/>
        <dbReference type="ChEBI" id="CHEBI:15378"/>
        <dbReference type="ChEBI" id="CHEBI:46858"/>
        <dbReference type="ChEBI" id="CHEBI:58223"/>
        <dbReference type="ChEBI" id="CHEBI:58885"/>
        <dbReference type="ChEBI" id="CHEBI:140573"/>
        <dbReference type="EC" id="2.4.1.186"/>
    </reaction>
</comment>
<evidence type="ECO:0000256" key="5">
    <source>
        <dbReference type="ARBA" id="ARBA00022723"/>
    </source>
</evidence>
<dbReference type="Gene3D" id="3.90.550.10">
    <property type="entry name" value="Spore Coat Polysaccharide Biosynthesis Protein SpsA, Chain A"/>
    <property type="match status" value="1"/>
</dbReference>
<evidence type="ECO:0000256" key="12">
    <source>
        <dbReference type="ARBA" id="ARBA00052293"/>
    </source>
</evidence>
<dbReference type="InterPro" id="IPR029044">
    <property type="entry name" value="Nucleotide-diphossugar_trans"/>
</dbReference>
<keyword evidence="3" id="KW-0963">Cytoplasm</keyword>
<evidence type="ECO:0000256" key="2">
    <source>
        <dbReference type="ARBA" id="ARBA00004496"/>
    </source>
</evidence>
<comment type="catalytic activity">
    <reaction evidence="11">
        <text>[1,4-alpha-D-glucosyl](n)-L-tyrosyl-[glycogenin] + UDP-alpha-D-glucose = [1,4-alpha-D-glucosyl](n+1)-L-tyrosyl-[glycogenin] + UDP + H(+)</text>
        <dbReference type="Rhea" id="RHEA:56560"/>
        <dbReference type="Rhea" id="RHEA-COMP:14606"/>
        <dbReference type="Rhea" id="RHEA-COMP:14607"/>
        <dbReference type="ChEBI" id="CHEBI:15378"/>
        <dbReference type="ChEBI" id="CHEBI:58223"/>
        <dbReference type="ChEBI" id="CHEBI:58885"/>
        <dbReference type="ChEBI" id="CHEBI:140574"/>
        <dbReference type="EC" id="2.4.1.186"/>
    </reaction>
</comment>
<dbReference type="SUPFAM" id="SSF53448">
    <property type="entry name" value="Nucleotide-diphospho-sugar transferases"/>
    <property type="match status" value="1"/>
</dbReference>
<organism evidence="15 16">
    <name type="scientific">Uncinula necator</name>
    <name type="common">Grape powdery mildew</name>
    <dbReference type="NCBI Taxonomy" id="52586"/>
    <lineage>
        <taxon>Eukaryota</taxon>
        <taxon>Fungi</taxon>
        <taxon>Dikarya</taxon>
        <taxon>Ascomycota</taxon>
        <taxon>Pezizomycotina</taxon>
        <taxon>Leotiomycetes</taxon>
        <taxon>Erysiphales</taxon>
        <taxon>Erysiphaceae</taxon>
        <taxon>Erysiphe</taxon>
    </lineage>
</organism>
<dbReference type="Pfam" id="PF01501">
    <property type="entry name" value="Glyco_transf_8"/>
    <property type="match status" value="1"/>
</dbReference>
<dbReference type="Proteomes" id="UP000030854">
    <property type="component" value="Unassembled WGS sequence"/>
</dbReference>
<dbReference type="CDD" id="cd02537">
    <property type="entry name" value="GT8_Glycogenin"/>
    <property type="match status" value="1"/>
</dbReference>
<evidence type="ECO:0000256" key="14">
    <source>
        <dbReference type="SAM" id="MobiDB-lite"/>
    </source>
</evidence>
<dbReference type="STRING" id="52586.A0A0B1P4A6"/>
<evidence type="ECO:0000256" key="13">
    <source>
        <dbReference type="ARBA" id="ARBA00057883"/>
    </source>
</evidence>
<evidence type="ECO:0000256" key="4">
    <source>
        <dbReference type="ARBA" id="ARBA00022679"/>
    </source>
</evidence>
<accession>A0A0B1P4A6</accession>
<dbReference type="FunFam" id="3.90.550.10:FF:000092">
    <property type="entry name" value="Glycogenin 2"/>
    <property type="match status" value="1"/>
</dbReference>
<dbReference type="GO" id="GO:0008466">
    <property type="term" value="F:glycogenin glucosyltransferase activity"/>
    <property type="evidence" value="ECO:0007669"/>
    <property type="project" value="UniProtKB-EC"/>
</dbReference>
<dbReference type="InterPro" id="IPR002495">
    <property type="entry name" value="Glyco_trans_8"/>
</dbReference>
<protein>
    <recommendedName>
        <fullName evidence="10">glycogenin glucosyltransferase</fullName>
        <ecNumber evidence="10">2.4.1.186</ecNumber>
    </recommendedName>
</protein>
<sequence length="785" mass="89485">MISSMISIVFALAKTPQGGLFCGLLLLVNALLAQLLPSSWSLQLGSKLVNAEFSEAQLPATLSFSSVDRALINLKQFYLHHYLPSENNSKGENFELQFAVSDGRFEMSSFKEDVYATLLLNDLYLPGALVLAHSLRDAGTKKKIAVLFTPENVSTYVQKELLNLFDYVIPVERIENEFPANLQLMNRPDLHCTFTKIKLWKQFQFRKIVYLDSDMIALRAPDELFDLPYPFSAAPDIGWPDIFNSGLMVLSPNEADYNALFSMAQKGVSFDGADQGLINMHFGNRFHRLSFTYNVTPSAHYQYVPAYQYFKSDIVMIHFIGQHKPWLQGRCKKSGSTPVDEMLNLWWAIYDQHCQKPSESKEDLSNEADNILSTHENFEYIPKEIDFISNNAPVYQANVQIKSETSSKDLESVNYKEKFAEQFAGQSARQEVRQTTEKTLKQPAEQAVTHVIKQSVERPDKIEVGHPTDKLAEQSDEQSDEKSAVQAVKQSADQSAEQTVRQSNEQPNETIYKEVNSNHLSNFCEKNRSQRDEVPTWDGRKEPPPADSRPEALNLPKTQYAMSSDPTLFKAPDRYPDPPSNMWFEVPKAPTHQKLSPIFPWEINAEKPTRVFAMDDENLLHLQMKSEKNSKLGEEVQNNDSKKAIDTIASSIPFQSMNWKSFTRVNAWDNVPEIKQYVGTLRVHNQRQIFDHRKEIDVDPQAESLNQSIFSYNKEKHILPVTPAPLRSSKLWVNDKYISQSPATQGVPSQEEWDSKAALEHLVYHQLKVMTGNIEKSSTLDREIP</sequence>
<feature type="compositionally biased region" description="Polar residues" evidence="14">
    <location>
        <begin position="488"/>
        <end position="521"/>
    </location>
</feature>
<dbReference type="PANTHER" id="PTHR11183">
    <property type="entry name" value="GLYCOGENIN SUBFAMILY MEMBER"/>
    <property type="match status" value="1"/>
</dbReference>
<comment type="similarity">
    <text evidence="9">Belongs to the glycosyltransferase 8 family. Glycogenin subfamily.</text>
</comment>
<keyword evidence="16" id="KW-1185">Reference proteome</keyword>
<comment type="function">
    <text evidence="13">Self-glucosylating initiator of glycogen synthesis. It catalyzes the formation of a short alpha (1,4)-glucosyl chain covalently attached via a glucose 1-O-tyrosyl linkage to internal tyrosine residues and these chains act as primers for the elongation reaction catalyzed by glycogen synthase.</text>
</comment>
<feature type="compositionally biased region" description="Basic and acidic residues" evidence="14">
    <location>
        <begin position="455"/>
        <end position="473"/>
    </location>
</feature>
<keyword evidence="6" id="KW-0320">Glycogen biosynthesis</keyword>
<dbReference type="AlphaFoldDB" id="A0A0B1P4A6"/>
<comment type="subcellular location">
    <subcellularLocation>
        <location evidence="2">Cytoplasm</location>
    </subcellularLocation>
</comment>
<gene>
    <name evidence="15" type="ORF">EV44_g0045</name>
</gene>
<evidence type="ECO:0000256" key="11">
    <source>
        <dbReference type="ARBA" id="ARBA00050886"/>
    </source>
</evidence>
<evidence type="ECO:0000256" key="3">
    <source>
        <dbReference type="ARBA" id="ARBA00022490"/>
    </source>
</evidence>
<evidence type="ECO:0000256" key="8">
    <source>
        <dbReference type="ARBA" id="ARBA00023211"/>
    </source>
</evidence>
<keyword evidence="8" id="KW-0464">Manganese</keyword>
<evidence type="ECO:0000256" key="9">
    <source>
        <dbReference type="ARBA" id="ARBA00038162"/>
    </source>
</evidence>
<name>A0A0B1P4A6_UNCNE</name>
<keyword evidence="4" id="KW-0808">Transferase</keyword>
<dbReference type="GO" id="GO:0005737">
    <property type="term" value="C:cytoplasm"/>
    <property type="evidence" value="ECO:0007669"/>
    <property type="project" value="UniProtKB-SubCell"/>
</dbReference>
<comment type="caution">
    <text evidence="15">The sequence shown here is derived from an EMBL/GenBank/DDBJ whole genome shotgun (WGS) entry which is preliminary data.</text>
</comment>